<dbReference type="AlphaFoldDB" id="A0A5C4RC89"/>
<feature type="transmembrane region" description="Helical" evidence="4">
    <location>
        <begin position="87"/>
        <end position="107"/>
    </location>
</feature>
<dbReference type="InterPro" id="IPR036259">
    <property type="entry name" value="MFS_trans_sf"/>
</dbReference>
<evidence type="ECO:0000256" key="1">
    <source>
        <dbReference type="ARBA" id="ARBA00022692"/>
    </source>
</evidence>
<evidence type="ECO:0000313" key="5">
    <source>
        <dbReference type="EMBL" id="TNH41600.1"/>
    </source>
</evidence>
<evidence type="ECO:0000256" key="2">
    <source>
        <dbReference type="ARBA" id="ARBA00022989"/>
    </source>
</evidence>
<evidence type="ECO:0000256" key="4">
    <source>
        <dbReference type="SAM" id="Phobius"/>
    </source>
</evidence>
<dbReference type="Proteomes" id="UP000307592">
    <property type="component" value="Unassembled WGS sequence"/>
</dbReference>
<comment type="caution">
    <text evidence="5">The sequence shown here is derived from an EMBL/GenBank/DDBJ whole genome shotgun (WGS) entry which is preliminary data.</text>
</comment>
<dbReference type="EMBL" id="SBIJ01000083">
    <property type="protein sequence ID" value="TNH41600.1"/>
    <property type="molecule type" value="Genomic_DNA"/>
</dbReference>
<dbReference type="Gene3D" id="1.20.1250.20">
    <property type="entry name" value="MFS general substrate transporter like domains"/>
    <property type="match status" value="1"/>
</dbReference>
<name>A0A5C4RC89_PHOLU</name>
<evidence type="ECO:0000313" key="6">
    <source>
        <dbReference type="Proteomes" id="UP000307592"/>
    </source>
</evidence>
<proteinExistence type="predicted"/>
<organism evidence="5 6">
    <name type="scientific">Photorhabdus luminescens subsp. sonorensis</name>
    <dbReference type="NCBI Taxonomy" id="1173677"/>
    <lineage>
        <taxon>Bacteria</taxon>
        <taxon>Pseudomonadati</taxon>
        <taxon>Pseudomonadota</taxon>
        <taxon>Gammaproteobacteria</taxon>
        <taxon>Enterobacterales</taxon>
        <taxon>Morganellaceae</taxon>
        <taxon>Photorhabdus</taxon>
    </lineage>
</organism>
<reference evidence="5 6" key="1">
    <citation type="submission" date="2019-01" db="EMBL/GenBank/DDBJ databases">
        <title>Draft genome assembly of Photorhabdus luminescens subsp. sonorensis Caborca.</title>
        <authorList>
            <person name="Duong D.A."/>
            <person name="Espinosa-Artiles P."/>
            <person name="Orozco R.A."/>
            <person name="Molnar I."/>
            <person name="Stock P."/>
        </authorList>
    </citation>
    <scope>NUCLEOTIDE SEQUENCE [LARGE SCALE GENOMIC DNA]</scope>
    <source>
        <strain evidence="5 6">Caborca</strain>
    </source>
</reference>
<accession>A0A5C4RC89</accession>
<feature type="transmembrane region" description="Helical" evidence="4">
    <location>
        <begin position="57"/>
        <end position="75"/>
    </location>
</feature>
<protein>
    <recommendedName>
        <fullName evidence="7">MFS transporter</fullName>
    </recommendedName>
</protein>
<keyword evidence="1 4" id="KW-0812">Transmembrane</keyword>
<keyword evidence="2 4" id="KW-1133">Transmembrane helix</keyword>
<dbReference type="Pfam" id="PF07690">
    <property type="entry name" value="MFS_1"/>
    <property type="match status" value="1"/>
</dbReference>
<gene>
    <name evidence="5" type="ORF">EP164_21660</name>
</gene>
<dbReference type="SUPFAM" id="SSF103473">
    <property type="entry name" value="MFS general substrate transporter"/>
    <property type="match status" value="1"/>
</dbReference>
<dbReference type="GO" id="GO:0022857">
    <property type="term" value="F:transmembrane transporter activity"/>
    <property type="evidence" value="ECO:0007669"/>
    <property type="project" value="InterPro"/>
</dbReference>
<sequence length="117" mass="12951">MSSLLYFCFCNRAVLFDISSLRSLDNVTIGGLGSTIYFTAFHQFISKTYPVEQIPAIYGFLGTSTFLAQAIGQAVTPYAQQFGGIDAPIVIDAILLLIMILIAFRVYKKGSEKYDLF</sequence>
<dbReference type="InterPro" id="IPR011701">
    <property type="entry name" value="MFS"/>
</dbReference>
<keyword evidence="3 4" id="KW-0472">Membrane</keyword>
<evidence type="ECO:0008006" key="7">
    <source>
        <dbReference type="Google" id="ProtNLM"/>
    </source>
</evidence>
<evidence type="ECO:0000256" key="3">
    <source>
        <dbReference type="ARBA" id="ARBA00023136"/>
    </source>
</evidence>